<protein>
    <submittedName>
        <fullName evidence="9">Peptide/nickel transport system permease protein</fullName>
    </submittedName>
</protein>
<evidence type="ECO:0000256" key="7">
    <source>
        <dbReference type="RuleBase" id="RU363032"/>
    </source>
</evidence>
<keyword evidence="3" id="KW-1003">Cell membrane</keyword>
<feature type="transmembrane region" description="Helical" evidence="7">
    <location>
        <begin position="27"/>
        <end position="44"/>
    </location>
</feature>
<organism evidence="9 10">
    <name type="scientific">Sphaerisporangium krabiense</name>
    <dbReference type="NCBI Taxonomy" id="763782"/>
    <lineage>
        <taxon>Bacteria</taxon>
        <taxon>Bacillati</taxon>
        <taxon>Actinomycetota</taxon>
        <taxon>Actinomycetes</taxon>
        <taxon>Streptosporangiales</taxon>
        <taxon>Streptosporangiaceae</taxon>
        <taxon>Sphaerisporangium</taxon>
    </lineage>
</organism>
<keyword evidence="6 7" id="KW-0472">Membrane</keyword>
<feature type="domain" description="ABC transmembrane type-1" evidence="8">
    <location>
        <begin position="80"/>
        <end position="269"/>
    </location>
</feature>
<dbReference type="InterPro" id="IPR035906">
    <property type="entry name" value="MetI-like_sf"/>
</dbReference>
<dbReference type="AlphaFoldDB" id="A0A7W9DNM4"/>
<keyword evidence="2 7" id="KW-0813">Transport</keyword>
<comment type="caution">
    <text evidence="9">The sequence shown here is derived from an EMBL/GenBank/DDBJ whole genome shotgun (WGS) entry which is preliminary data.</text>
</comment>
<evidence type="ECO:0000256" key="2">
    <source>
        <dbReference type="ARBA" id="ARBA00022448"/>
    </source>
</evidence>
<dbReference type="GO" id="GO:0005886">
    <property type="term" value="C:plasma membrane"/>
    <property type="evidence" value="ECO:0007669"/>
    <property type="project" value="UniProtKB-SubCell"/>
</dbReference>
<proteinExistence type="inferred from homology"/>
<dbReference type="InterPro" id="IPR050366">
    <property type="entry name" value="BP-dependent_transpt_permease"/>
</dbReference>
<dbReference type="InterPro" id="IPR000515">
    <property type="entry name" value="MetI-like"/>
</dbReference>
<evidence type="ECO:0000256" key="3">
    <source>
        <dbReference type="ARBA" id="ARBA00022475"/>
    </source>
</evidence>
<feature type="transmembrane region" description="Helical" evidence="7">
    <location>
        <begin position="115"/>
        <end position="136"/>
    </location>
</feature>
<dbReference type="SUPFAM" id="SSF161098">
    <property type="entry name" value="MetI-like"/>
    <property type="match status" value="1"/>
</dbReference>
<feature type="transmembrane region" description="Helical" evidence="7">
    <location>
        <begin position="83"/>
        <end position="108"/>
    </location>
</feature>
<comment type="similarity">
    <text evidence="7">Belongs to the binding-protein-dependent transport system permease family.</text>
</comment>
<dbReference type="Proteomes" id="UP000588112">
    <property type="component" value="Unassembled WGS sequence"/>
</dbReference>
<sequence length="277" mass="29206">MTETLDPFFPPEQVTAGSRRRPFPVRGYIALGFIVFVAMVPFFIPDAEQTALTLGPPSWSHLLGTDRYGQDVLVRLLNGGQSITVMAATAGAIAVVIGTALGASAAYIGGRTDRLLMRLVDLLLATPALLVVLVMGSVLPRSAFVLTIVVGVLLMPAAARIIRAVTLPISTREFIASAEAAGATTPEILIREILPNIRARIALEWALRSSIAVLVLAALNFLGVGIAPPSADWGLSLNQGREVLSFAPWVSLTPAAAIVALVIAINVVADSVGERWL</sequence>
<evidence type="ECO:0000313" key="9">
    <source>
        <dbReference type="EMBL" id="MBB5625134.1"/>
    </source>
</evidence>
<gene>
    <name evidence="9" type="ORF">BJ981_000833</name>
</gene>
<dbReference type="EMBL" id="JACHBR010000001">
    <property type="protein sequence ID" value="MBB5625134.1"/>
    <property type="molecule type" value="Genomic_DNA"/>
</dbReference>
<feature type="transmembrane region" description="Helical" evidence="7">
    <location>
        <begin position="246"/>
        <end position="269"/>
    </location>
</feature>
<dbReference type="Gene3D" id="1.10.3720.10">
    <property type="entry name" value="MetI-like"/>
    <property type="match status" value="1"/>
</dbReference>
<comment type="subcellular location">
    <subcellularLocation>
        <location evidence="1 7">Cell membrane</location>
        <topology evidence="1 7">Multi-pass membrane protein</topology>
    </subcellularLocation>
</comment>
<evidence type="ECO:0000313" key="10">
    <source>
        <dbReference type="Proteomes" id="UP000588112"/>
    </source>
</evidence>
<keyword evidence="4 7" id="KW-0812">Transmembrane</keyword>
<dbReference type="PANTHER" id="PTHR43386">
    <property type="entry name" value="OLIGOPEPTIDE TRANSPORT SYSTEM PERMEASE PROTEIN APPC"/>
    <property type="match status" value="1"/>
</dbReference>
<feature type="transmembrane region" description="Helical" evidence="7">
    <location>
        <begin position="142"/>
        <end position="162"/>
    </location>
</feature>
<evidence type="ECO:0000256" key="5">
    <source>
        <dbReference type="ARBA" id="ARBA00022989"/>
    </source>
</evidence>
<dbReference type="CDD" id="cd06261">
    <property type="entry name" value="TM_PBP2"/>
    <property type="match status" value="1"/>
</dbReference>
<dbReference type="RefSeq" id="WP_184608401.1">
    <property type="nucleotide sequence ID" value="NZ_JACHBR010000001.1"/>
</dbReference>
<keyword evidence="10" id="KW-1185">Reference proteome</keyword>
<evidence type="ECO:0000256" key="6">
    <source>
        <dbReference type="ARBA" id="ARBA00023136"/>
    </source>
</evidence>
<dbReference type="GO" id="GO:0055085">
    <property type="term" value="P:transmembrane transport"/>
    <property type="evidence" value="ECO:0007669"/>
    <property type="project" value="InterPro"/>
</dbReference>
<dbReference type="PANTHER" id="PTHR43386:SF25">
    <property type="entry name" value="PEPTIDE ABC TRANSPORTER PERMEASE PROTEIN"/>
    <property type="match status" value="1"/>
</dbReference>
<dbReference type="Pfam" id="PF00528">
    <property type="entry name" value="BPD_transp_1"/>
    <property type="match status" value="1"/>
</dbReference>
<evidence type="ECO:0000256" key="4">
    <source>
        <dbReference type="ARBA" id="ARBA00022692"/>
    </source>
</evidence>
<keyword evidence="5 7" id="KW-1133">Transmembrane helix</keyword>
<accession>A0A7W9DNM4</accession>
<name>A0A7W9DNM4_9ACTN</name>
<reference evidence="9 10" key="1">
    <citation type="submission" date="2020-08" db="EMBL/GenBank/DDBJ databases">
        <title>Sequencing the genomes of 1000 actinobacteria strains.</title>
        <authorList>
            <person name="Klenk H.-P."/>
        </authorList>
    </citation>
    <scope>NUCLEOTIDE SEQUENCE [LARGE SCALE GENOMIC DNA]</scope>
    <source>
        <strain evidence="9 10">DSM 45790</strain>
    </source>
</reference>
<feature type="transmembrane region" description="Helical" evidence="7">
    <location>
        <begin position="205"/>
        <end position="226"/>
    </location>
</feature>
<evidence type="ECO:0000259" key="8">
    <source>
        <dbReference type="PROSITE" id="PS50928"/>
    </source>
</evidence>
<evidence type="ECO:0000256" key="1">
    <source>
        <dbReference type="ARBA" id="ARBA00004651"/>
    </source>
</evidence>
<dbReference type="PROSITE" id="PS50928">
    <property type="entry name" value="ABC_TM1"/>
    <property type="match status" value="1"/>
</dbReference>